<keyword evidence="6" id="KW-1185">Reference proteome</keyword>
<dbReference type="InterPro" id="IPR029063">
    <property type="entry name" value="SAM-dependent_MTases_sf"/>
</dbReference>
<evidence type="ECO:0000313" key="5">
    <source>
        <dbReference type="EMBL" id="AMY11052.1"/>
    </source>
</evidence>
<dbReference type="KEGG" id="abac:LuPra_04296"/>
<dbReference type="InterPro" id="IPR041698">
    <property type="entry name" value="Methyltransf_25"/>
</dbReference>
<dbReference type="SUPFAM" id="SSF53335">
    <property type="entry name" value="S-adenosyl-L-methionine-dependent methyltransferases"/>
    <property type="match status" value="1"/>
</dbReference>
<dbReference type="PANTHER" id="PTHR43464">
    <property type="entry name" value="METHYLTRANSFERASE"/>
    <property type="match status" value="1"/>
</dbReference>
<dbReference type="PANTHER" id="PTHR43464:SF19">
    <property type="entry name" value="UBIQUINONE BIOSYNTHESIS O-METHYLTRANSFERASE, MITOCHONDRIAL"/>
    <property type="match status" value="1"/>
</dbReference>
<name>A0A143PR14_LUTPR</name>
<dbReference type="Pfam" id="PF13649">
    <property type="entry name" value="Methyltransf_25"/>
    <property type="match status" value="1"/>
</dbReference>
<keyword evidence="2 5" id="KW-0808">Transferase</keyword>
<dbReference type="AlphaFoldDB" id="A0A143PR14"/>
<reference evidence="6" key="2">
    <citation type="submission" date="2016-04" db="EMBL/GenBank/DDBJ databases">
        <title>First Complete Genome Sequence of a Subdivision 6 Acidobacterium.</title>
        <authorList>
            <person name="Huang S."/>
            <person name="Vieira S."/>
            <person name="Bunk B."/>
            <person name="Riedel T."/>
            <person name="Sproeer C."/>
            <person name="Overmann J."/>
        </authorList>
    </citation>
    <scope>NUCLEOTIDE SEQUENCE [LARGE SCALE GENOMIC DNA]</scope>
    <source>
        <strain evidence="6">DSM 100886 HEG_-6_39</strain>
    </source>
</reference>
<evidence type="ECO:0000259" key="4">
    <source>
        <dbReference type="Pfam" id="PF13649"/>
    </source>
</evidence>
<gene>
    <name evidence="5" type="primary">tehB_2</name>
    <name evidence="5" type="ORF">LuPra_04296</name>
</gene>
<reference evidence="5 6" key="1">
    <citation type="journal article" date="2016" name="Genome Announc.">
        <title>First Complete Genome Sequence of a Subdivision 6 Acidobacterium Strain.</title>
        <authorList>
            <person name="Huang S."/>
            <person name="Vieira S."/>
            <person name="Bunk B."/>
            <person name="Riedel T."/>
            <person name="Sproer C."/>
            <person name="Overmann J."/>
        </authorList>
    </citation>
    <scope>NUCLEOTIDE SEQUENCE [LARGE SCALE GENOMIC DNA]</scope>
    <source>
        <strain evidence="6">DSM 100886 HEG_-6_39</strain>
    </source>
</reference>
<evidence type="ECO:0000313" key="6">
    <source>
        <dbReference type="Proteomes" id="UP000076079"/>
    </source>
</evidence>
<evidence type="ECO:0000256" key="1">
    <source>
        <dbReference type="ARBA" id="ARBA00022603"/>
    </source>
</evidence>
<accession>A0A143PR14</accession>
<keyword evidence="3" id="KW-0949">S-adenosyl-L-methionine</keyword>
<dbReference type="EMBL" id="CP015136">
    <property type="protein sequence ID" value="AMY11052.1"/>
    <property type="molecule type" value="Genomic_DNA"/>
</dbReference>
<proteinExistence type="predicted"/>
<dbReference type="GO" id="GO:0008168">
    <property type="term" value="F:methyltransferase activity"/>
    <property type="evidence" value="ECO:0007669"/>
    <property type="project" value="UniProtKB-KW"/>
</dbReference>
<keyword evidence="1 5" id="KW-0489">Methyltransferase</keyword>
<protein>
    <submittedName>
        <fullName evidence="5">Tellurite methyltransferase</fullName>
        <ecNumber evidence="5">2.1.1.265</ecNumber>
    </submittedName>
</protein>
<dbReference type="CDD" id="cd02440">
    <property type="entry name" value="AdoMet_MTases"/>
    <property type="match status" value="1"/>
</dbReference>
<dbReference type="Proteomes" id="UP000076079">
    <property type="component" value="Chromosome"/>
</dbReference>
<dbReference type="Gene3D" id="3.40.50.150">
    <property type="entry name" value="Vaccinia Virus protein VP39"/>
    <property type="match status" value="1"/>
</dbReference>
<dbReference type="EC" id="2.1.1.265" evidence="5"/>
<dbReference type="STRING" id="1855912.LuPra_04296"/>
<evidence type="ECO:0000256" key="3">
    <source>
        <dbReference type="ARBA" id="ARBA00022691"/>
    </source>
</evidence>
<evidence type="ECO:0000256" key="2">
    <source>
        <dbReference type="ARBA" id="ARBA00022679"/>
    </source>
</evidence>
<sequence>MGTPYPQLLLLAYTILAAALQAPSPESPEERARWNRMFEVQPARIRWEPNAFLMQVANELKPGDALDIGMGSGRNALYLARAGWNVTGFDTSTVGVVKARAAATEAKLALNAIEADMFAFDYGTARYDLIVVMYMGRIEPLGARIVTALRPGGHLVIEHYGGGYEPDSLPRVFPGLEILRYSEDEGFPDYNQRTKGPVLRFHARKALN</sequence>
<dbReference type="GO" id="GO:0032259">
    <property type="term" value="P:methylation"/>
    <property type="evidence" value="ECO:0007669"/>
    <property type="project" value="UniProtKB-KW"/>
</dbReference>
<organism evidence="5 6">
    <name type="scientific">Luteitalea pratensis</name>
    <dbReference type="NCBI Taxonomy" id="1855912"/>
    <lineage>
        <taxon>Bacteria</taxon>
        <taxon>Pseudomonadati</taxon>
        <taxon>Acidobacteriota</taxon>
        <taxon>Vicinamibacteria</taxon>
        <taxon>Vicinamibacterales</taxon>
        <taxon>Vicinamibacteraceae</taxon>
        <taxon>Luteitalea</taxon>
    </lineage>
</organism>
<feature type="domain" description="Methyltransferase" evidence="4">
    <location>
        <begin position="66"/>
        <end position="153"/>
    </location>
</feature>